<evidence type="ECO:0000256" key="2">
    <source>
        <dbReference type="ARBA" id="ARBA00022692"/>
    </source>
</evidence>
<evidence type="ECO:0000259" key="6">
    <source>
        <dbReference type="PROSITE" id="PS50850"/>
    </source>
</evidence>
<comment type="caution">
    <text evidence="7">The sequence shown here is derived from an EMBL/GenBank/DDBJ whole genome shotgun (WGS) entry which is preliminary data.</text>
</comment>
<keyword evidence="2 5" id="KW-0812">Transmembrane</keyword>
<evidence type="ECO:0000256" key="3">
    <source>
        <dbReference type="ARBA" id="ARBA00022989"/>
    </source>
</evidence>
<comment type="subcellular location">
    <subcellularLocation>
        <location evidence="1">Cell membrane</location>
        <topology evidence="1">Multi-pass membrane protein</topology>
    </subcellularLocation>
</comment>
<reference evidence="7 8" key="1">
    <citation type="submission" date="2017-11" db="EMBL/GenBank/DDBJ databases">
        <title>Evolution of Phototrophy in the Chloroflexi Phylum Driven by Horizontal Gene Transfer.</title>
        <authorList>
            <person name="Ward L.M."/>
            <person name="Hemp J."/>
            <person name="Shih P.M."/>
            <person name="Mcglynn S.E."/>
            <person name="Fischer W."/>
        </authorList>
    </citation>
    <scope>NUCLEOTIDE SEQUENCE [LARGE SCALE GENOMIC DNA]</scope>
    <source>
        <strain evidence="7">JP3_13</strain>
    </source>
</reference>
<dbReference type="PANTHER" id="PTHR43129">
    <property type="entry name" value="FOSMIDOMYCIN RESISTANCE PROTEIN"/>
    <property type="match status" value="1"/>
</dbReference>
<feature type="transmembrane region" description="Helical" evidence="5">
    <location>
        <begin position="131"/>
        <end position="149"/>
    </location>
</feature>
<protein>
    <recommendedName>
        <fullName evidence="6">Major facilitator superfamily (MFS) profile domain-containing protein</fullName>
    </recommendedName>
</protein>
<dbReference type="InterPro" id="IPR020846">
    <property type="entry name" value="MFS_dom"/>
</dbReference>
<dbReference type="GO" id="GO:0005886">
    <property type="term" value="C:plasma membrane"/>
    <property type="evidence" value="ECO:0007669"/>
    <property type="project" value="UniProtKB-SubCell"/>
</dbReference>
<dbReference type="PROSITE" id="PS50850">
    <property type="entry name" value="MFS"/>
    <property type="match status" value="1"/>
</dbReference>
<feature type="transmembrane region" description="Helical" evidence="5">
    <location>
        <begin position="101"/>
        <end position="119"/>
    </location>
</feature>
<proteinExistence type="predicted"/>
<feature type="non-terminal residue" evidence="7">
    <location>
        <position position="1"/>
    </location>
</feature>
<dbReference type="AlphaFoldDB" id="A0A2M8PCW9"/>
<evidence type="ECO:0000313" key="8">
    <source>
        <dbReference type="Proteomes" id="UP000229681"/>
    </source>
</evidence>
<dbReference type="InterPro" id="IPR011701">
    <property type="entry name" value="MFS"/>
</dbReference>
<keyword evidence="4 5" id="KW-0472">Membrane</keyword>
<evidence type="ECO:0000256" key="5">
    <source>
        <dbReference type="SAM" id="Phobius"/>
    </source>
</evidence>
<sequence length="264" mass="27462">EGVVRLQPSVAENLLALMALSLAALPAVVLMASRIPSRHATLAARQRQRVAPKARQAFTAAMLGTFVLFLIVLLLRSISHIGIVNFVPILFERRGWSVDQYGFVTSLYWIASAFSGVLLGTLADRYDRRRMIALSLWLGAPLLFLMPSAEGLLAPLLALLAGALLGASFPLTVVIAQSLLPNAKGFAAGLTLGLIFGAGAIGNALIGFLADGIQGSAFSGIGIQATFQVVAFGALLAGLLALALPQRLSGRAQAPAVPAAQAAD</sequence>
<name>A0A2M8PCW9_9CHLR</name>
<feature type="transmembrane region" description="Helical" evidence="5">
    <location>
        <begin position="57"/>
        <end position="81"/>
    </location>
</feature>
<dbReference type="PANTHER" id="PTHR43129:SF1">
    <property type="entry name" value="FOSMIDOMYCIN RESISTANCE PROTEIN"/>
    <property type="match status" value="1"/>
</dbReference>
<feature type="transmembrane region" description="Helical" evidence="5">
    <location>
        <begin position="221"/>
        <end position="244"/>
    </location>
</feature>
<accession>A0A2M8PCW9</accession>
<feature type="transmembrane region" description="Helical" evidence="5">
    <location>
        <begin position="14"/>
        <end position="36"/>
    </location>
</feature>
<feature type="transmembrane region" description="Helical" evidence="5">
    <location>
        <begin position="188"/>
        <end position="209"/>
    </location>
</feature>
<evidence type="ECO:0000256" key="4">
    <source>
        <dbReference type="ARBA" id="ARBA00023136"/>
    </source>
</evidence>
<dbReference type="EMBL" id="PGTM01000162">
    <property type="protein sequence ID" value="PJF35388.1"/>
    <property type="molecule type" value="Genomic_DNA"/>
</dbReference>
<dbReference type="SUPFAM" id="SSF103473">
    <property type="entry name" value="MFS general substrate transporter"/>
    <property type="match status" value="1"/>
</dbReference>
<evidence type="ECO:0000256" key="1">
    <source>
        <dbReference type="ARBA" id="ARBA00004651"/>
    </source>
</evidence>
<dbReference type="Pfam" id="PF07690">
    <property type="entry name" value="MFS_1"/>
    <property type="match status" value="1"/>
</dbReference>
<feature type="domain" description="Major facilitator superfamily (MFS) profile" evidence="6">
    <location>
        <begin position="57"/>
        <end position="264"/>
    </location>
</feature>
<dbReference type="GO" id="GO:0022857">
    <property type="term" value="F:transmembrane transporter activity"/>
    <property type="evidence" value="ECO:0007669"/>
    <property type="project" value="InterPro"/>
</dbReference>
<gene>
    <name evidence="7" type="ORF">CUN49_10795</name>
</gene>
<feature type="transmembrane region" description="Helical" evidence="5">
    <location>
        <begin position="155"/>
        <end position="176"/>
    </location>
</feature>
<keyword evidence="3 5" id="KW-1133">Transmembrane helix</keyword>
<dbReference type="Proteomes" id="UP000229681">
    <property type="component" value="Unassembled WGS sequence"/>
</dbReference>
<dbReference type="InterPro" id="IPR036259">
    <property type="entry name" value="MFS_trans_sf"/>
</dbReference>
<organism evidence="7 8">
    <name type="scientific">Candidatus Thermofonsia Clade 1 bacterium</name>
    <dbReference type="NCBI Taxonomy" id="2364210"/>
    <lineage>
        <taxon>Bacteria</taxon>
        <taxon>Bacillati</taxon>
        <taxon>Chloroflexota</taxon>
        <taxon>Candidatus Thermofontia</taxon>
        <taxon>Candidatus Thermofonsia Clade 1</taxon>
    </lineage>
</organism>
<dbReference type="Gene3D" id="1.20.1250.20">
    <property type="entry name" value="MFS general substrate transporter like domains"/>
    <property type="match status" value="1"/>
</dbReference>
<evidence type="ECO:0000313" key="7">
    <source>
        <dbReference type="EMBL" id="PJF35388.1"/>
    </source>
</evidence>